<dbReference type="SUPFAM" id="SSF52540">
    <property type="entry name" value="P-loop containing nucleoside triphosphate hydrolases"/>
    <property type="match status" value="2"/>
</dbReference>
<comment type="subcellular location">
    <subcellularLocation>
        <location evidence="1">Cell membrane</location>
        <topology evidence="1">Multi-pass membrane protein</topology>
    </subcellularLocation>
</comment>
<dbReference type="GO" id="GO:0016887">
    <property type="term" value="F:ATP hydrolysis activity"/>
    <property type="evidence" value="ECO:0007669"/>
    <property type="project" value="InterPro"/>
</dbReference>
<evidence type="ECO:0000256" key="3">
    <source>
        <dbReference type="ARBA" id="ARBA00022692"/>
    </source>
</evidence>
<feature type="domain" description="ABC transmembrane type-1" evidence="10">
    <location>
        <begin position="596"/>
        <end position="836"/>
    </location>
</feature>
<evidence type="ECO:0000256" key="2">
    <source>
        <dbReference type="ARBA" id="ARBA00022448"/>
    </source>
</evidence>
<dbReference type="GO" id="GO:0034775">
    <property type="term" value="P:glutathione transmembrane transport"/>
    <property type="evidence" value="ECO:0007669"/>
    <property type="project" value="InterPro"/>
</dbReference>
<evidence type="ECO:0000313" key="11">
    <source>
        <dbReference type="EMBL" id="SNS40865.1"/>
    </source>
</evidence>
<keyword evidence="4" id="KW-0547">Nucleotide-binding</keyword>
<evidence type="ECO:0000256" key="7">
    <source>
        <dbReference type="ARBA" id="ARBA00023136"/>
    </source>
</evidence>
<keyword evidence="3 8" id="KW-0812">Transmembrane</keyword>
<dbReference type="Gene3D" id="3.40.50.300">
    <property type="entry name" value="P-loop containing nucleotide triphosphate hydrolases"/>
    <property type="match status" value="2"/>
</dbReference>
<dbReference type="NCBIfam" id="TIGR02868">
    <property type="entry name" value="CydC"/>
    <property type="match status" value="1"/>
</dbReference>
<evidence type="ECO:0000256" key="1">
    <source>
        <dbReference type="ARBA" id="ARBA00004651"/>
    </source>
</evidence>
<evidence type="ECO:0000256" key="6">
    <source>
        <dbReference type="ARBA" id="ARBA00022989"/>
    </source>
</evidence>
<keyword evidence="6 8" id="KW-1133">Transmembrane helix</keyword>
<dbReference type="Gene3D" id="1.20.1560.10">
    <property type="entry name" value="ABC transporter type 1, transmembrane domain"/>
    <property type="match status" value="2"/>
</dbReference>
<dbReference type="SUPFAM" id="SSF90123">
    <property type="entry name" value="ABC transporter transmembrane region"/>
    <property type="match status" value="2"/>
</dbReference>
<feature type="domain" description="ABC transporter" evidence="9">
    <location>
        <begin position="904"/>
        <end position="1128"/>
    </location>
</feature>
<evidence type="ECO:0000256" key="5">
    <source>
        <dbReference type="ARBA" id="ARBA00022840"/>
    </source>
</evidence>
<dbReference type="InterPro" id="IPR039421">
    <property type="entry name" value="Type_1_exporter"/>
</dbReference>
<protein>
    <submittedName>
        <fullName evidence="11">ATP-binding cassette, subfamily C, CydCD</fullName>
    </submittedName>
</protein>
<dbReference type="PROSITE" id="PS50893">
    <property type="entry name" value="ABC_TRANSPORTER_2"/>
    <property type="match status" value="2"/>
</dbReference>
<accession>A0A239E809</accession>
<dbReference type="GO" id="GO:0140359">
    <property type="term" value="F:ABC-type transporter activity"/>
    <property type="evidence" value="ECO:0007669"/>
    <property type="project" value="InterPro"/>
</dbReference>
<dbReference type="Pfam" id="PF00664">
    <property type="entry name" value="ABC_membrane"/>
    <property type="match status" value="1"/>
</dbReference>
<dbReference type="Proteomes" id="UP000198386">
    <property type="component" value="Unassembled WGS sequence"/>
</dbReference>
<evidence type="ECO:0000313" key="12">
    <source>
        <dbReference type="Proteomes" id="UP000198386"/>
    </source>
</evidence>
<evidence type="ECO:0000256" key="4">
    <source>
        <dbReference type="ARBA" id="ARBA00022741"/>
    </source>
</evidence>
<dbReference type="PANTHER" id="PTHR24221:SF590">
    <property type="entry name" value="COMPONENT LINKED WITH THE ASSEMBLY OF CYTOCHROME' TRANSPORT TRANSMEMBRANE ATP-BINDING PROTEIN ABC TRANSPORTER CYDD-RELATED"/>
    <property type="match status" value="1"/>
</dbReference>
<name>A0A239E809_9ACTN</name>
<reference evidence="12" key="1">
    <citation type="submission" date="2017-06" db="EMBL/GenBank/DDBJ databases">
        <authorList>
            <person name="Varghese N."/>
            <person name="Submissions S."/>
        </authorList>
    </citation>
    <scope>NUCLEOTIDE SEQUENCE [LARGE SCALE GENOMIC DNA]</scope>
    <source>
        <strain evidence="12">DSM 45423</strain>
    </source>
</reference>
<dbReference type="CDD" id="cd03225">
    <property type="entry name" value="ABC_cobalt_CbiO_domain1"/>
    <property type="match status" value="1"/>
</dbReference>
<dbReference type="PANTHER" id="PTHR24221">
    <property type="entry name" value="ATP-BINDING CASSETTE SUB-FAMILY B"/>
    <property type="match status" value="1"/>
</dbReference>
<dbReference type="InterPro" id="IPR015856">
    <property type="entry name" value="ABC_transpr_CbiO/EcfA_su"/>
</dbReference>
<feature type="transmembrane region" description="Helical" evidence="8">
    <location>
        <begin position="731"/>
        <end position="749"/>
    </location>
</feature>
<feature type="transmembrane region" description="Helical" evidence="8">
    <location>
        <begin position="247"/>
        <end position="275"/>
    </location>
</feature>
<evidence type="ECO:0000259" key="9">
    <source>
        <dbReference type="PROSITE" id="PS50893"/>
    </source>
</evidence>
<keyword evidence="7 8" id="KW-0472">Membrane</keyword>
<dbReference type="EMBL" id="FZOH01000004">
    <property type="protein sequence ID" value="SNS40865.1"/>
    <property type="molecule type" value="Genomic_DNA"/>
</dbReference>
<feature type="transmembrane region" description="Helical" evidence="8">
    <location>
        <begin position="596"/>
        <end position="618"/>
    </location>
</feature>
<keyword evidence="2" id="KW-0813">Transport</keyword>
<dbReference type="OrthoDB" id="3237158at2"/>
<keyword evidence="12" id="KW-1185">Reference proteome</keyword>
<dbReference type="InterPro" id="IPR011527">
    <property type="entry name" value="ABC1_TM_dom"/>
</dbReference>
<keyword evidence="5 11" id="KW-0067">ATP-binding</keyword>
<dbReference type="InterPro" id="IPR036640">
    <property type="entry name" value="ABC1_TM_sf"/>
</dbReference>
<gene>
    <name evidence="11" type="ORF">SAMN04488107_2434</name>
</gene>
<dbReference type="InterPro" id="IPR003593">
    <property type="entry name" value="AAA+_ATPase"/>
</dbReference>
<feature type="transmembrane region" description="Helical" evidence="8">
    <location>
        <begin position="168"/>
        <end position="188"/>
    </location>
</feature>
<dbReference type="PROSITE" id="PS50929">
    <property type="entry name" value="ABC_TM1F"/>
    <property type="match status" value="2"/>
</dbReference>
<dbReference type="PROSITE" id="PS00211">
    <property type="entry name" value="ABC_TRANSPORTER_1"/>
    <property type="match status" value="1"/>
</dbReference>
<dbReference type="InterPro" id="IPR003439">
    <property type="entry name" value="ABC_transporter-like_ATP-bd"/>
</dbReference>
<evidence type="ECO:0000256" key="8">
    <source>
        <dbReference type="SAM" id="Phobius"/>
    </source>
</evidence>
<feature type="domain" description="ABC transmembrane type-1" evidence="10">
    <location>
        <begin position="31"/>
        <end position="304"/>
    </location>
</feature>
<dbReference type="AlphaFoldDB" id="A0A239E809"/>
<dbReference type="InterPro" id="IPR017871">
    <property type="entry name" value="ABC_transporter-like_CS"/>
</dbReference>
<dbReference type="InterPro" id="IPR027417">
    <property type="entry name" value="P-loop_NTPase"/>
</dbReference>
<sequence length="1128" mass="110987">MRSRHRDDGSLRGPLAPLAGVPGLPGALARAAAAALGSTAGLVLLAAGLAHAVARAAGYADGAVTGPLALAAAGALLRAVAGTLGERAAVRDARRAEDALRRSLLERLAASPAAVAAAGGPAPAAVLATTRLADLAPGLAGYLPALAQAAVVPPVLLVVLAATDLLSAGLVAVTLPLVPLFLALVGLATRDGTAGAARALDRLAAHVAELVRGLPVLVGLGRAAEQVAALAELGEASRRRTLATLRLAFVSALVLELIATLSVALVAVTVGLRLVHGDLDLAVGLTALLLAPEAFAPLRALGTAHHAGEAATLAAAEARAVLAAPAGRSPVTAADGDDPRGADVAVTGLTVRHPRRAVPALPPTDLVLRPGELVVLRGASGSGKSTLLAALTGALDPAADVAGTVTGVPGGGVALVAQHPRTTAPTVADELRRHAAPSPGADAVEAEGYVVEALAAVGAGDLAGRDCTTLSPGELQRVAVARALVRVRRGARLLLLDEPTAHLDGASAARVAAVLAGLRGTVTVLLVTHDPALAELADRTVTLPAVPAVPAAVPTGSAVSSVPGPRGDEIADPAGSGATPVPTTALGWPRRALLRAVAAGTASAGAGVALTAVSGWLIVRAAEMPPILTLLVAIVGVRAFGLGRAGMRWVERLTAHDAALRMAADLRVRVWRALAAQGVAADRTPGSALARVVGDVGLVQDLSVRVVPPALVAVTVPALTVAALALVSPAAAGAAGLVLAATAALVLLVHRRLDAGAARAEGTLRVTALRDVTTALEGAADLRAHGLAATTAADLAAVAARRSAVAATGARAGALGGGLVDLGTGLAAVLATAVGAGAGLTGPQVAVLGLAPLALAEPLAGLVSALQRRGALADARARLDAVLTAPVPADPAEPRPVPAPVRDLAVTDLAAGWPGGPDVLRGLTASAAADGGWLVVRGPSGAGKSTFLAVLLAALRPRGGRYTLGGVDTAALTGDGVRSRAAWLPQEAHVFASTVRANLALAAPRGELTGADGEPRMTAALTAAGLGPLLAGMPQGLDTPVGAGGTALSGGERRRLAAARALLADRDVVLLDEPTAHLDPPTAAALVADLRRALAGRVVVCVTHDDAVERAGDTVLRLGAATPTPAFV</sequence>
<dbReference type="Pfam" id="PF00005">
    <property type="entry name" value="ABC_tran"/>
    <property type="match status" value="2"/>
</dbReference>
<dbReference type="SMART" id="SM00382">
    <property type="entry name" value="AAA"/>
    <property type="match status" value="2"/>
</dbReference>
<proteinExistence type="predicted"/>
<organism evidence="11 12">
    <name type="scientific">Geodermatophilus saharensis</name>
    <dbReference type="NCBI Taxonomy" id="1137994"/>
    <lineage>
        <taxon>Bacteria</taxon>
        <taxon>Bacillati</taxon>
        <taxon>Actinomycetota</taxon>
        <taxon>Actinomycetes</taxon>
        <taxon>Geodermatophilales</taxon>
        <taxon>Geodermatophilaceae</taxon>
        <taxon>Geodermatophilus</taxon>
    </lineage>
</organism>
<evidence type="ECO:0000259" key="10">
    <source>
        <dbReference type="PROSITE" id="PS50929"/>
    </source>
</evidence>
<dbReference type="GO" id="GO:0005524">
    <property type="term" value="F:ATP binding"/>
    <property type="evidence" value="ECO:0007669"/>
    <property type="project" value="UniProtKB-KW"/>
</dbReference>
<feature type="transmembrane region" description="Helical" evidence="8">
    <location>
        <begin position="139"/>
        <end position="162"/>
    </location>
</feature>
<dbReference type="InterPro" id="IPR014223">
    <property type="entry name" value="ABC_CydC/D"/>
</dbReference>
<feature type="domain" description="ABC transporter" evidence="9">
    <location>
        <begin position="344"/>
        <end position="570"/>
    </location>
</feature>
<dbReference type="GO" id="GO:0045454">
    <property type="term" value="P:cell redox homeostasis"/>
    <property type="evidence" value="ECO:0007669"/>
    <property type="project" value="InterPro"/>
</dbReference>
<dbReference type="GO" id="GO:0005886">
    <property type="term" value="C:plasma membrane"/>
    <property type="evidence" value="ECO:0007669"/>
    <property type="project" value="UniProtKB-SubCell"/>
</dbReference>
<feature type="transmembrane region" description="Helical" evidence="8">
    <location>
        <begin position="624"/>
        <end position="643"/>
    </location>
</feature>